<evidence type="ECO:0000313" key="1">
    <source>
        <dbReference type="EnsemblPlants" id="Kaladp0060s0480.1.v1.1"/>
    </source>
</evidence>
<dbReference type="Proteomes" id="UP000594263">
    <property type="component" value="Unplaced"/>
</dbReference>
<dbReference type="Gramene" id="Kaladp0060s0480.1.v1.1">
    <property type="protein sequence ID" value="Kaladp0060s0480.1.v1.1"/>
    <property type="gene ID" value="Kaladp0060s0480.v1.1"/>
</dbReference>
<name>A0A7N0UFI4_KALFE</name>
<protein>
    <submittedName>
        <fullName evidence="1">Uncharacterized protein</fullName>
    </submittedName>
</protein>
<proteinExistence type="predicted"/>
<reference evidence="1" key="1">
    <citation type="submission" date="2021-01" db="UniProtKB">
        <authorList>
            <consortium name="EnsemblPlants"/>
        </authorList>
    </citation>
    <scope>IDENTIFICATION</scope>
</reference>
<dbReference type="EnsemblPlants" id="Kaladp0060s0480.1.v1.1">
    <property type="protein sequence ID" value="Kaladp0060s0480.1.v1.1"/>
    <property type="gene ID" value="Kaladp0060s0480.v1.1"/>
</dbReference>
<organism evidence="1 2">
    <name type="scientific">Kalanchoe fedtschenkoi</name>
    <name type="common">Lavender scallops</name>
    <name type="synonym">South American air plant</name>
    <dbReference type="NCBI Taxonomy" id="63787"/>
    <lineage>
        <taxon>Eukaryota</taxon>
        <taxon>Viridiplantae</taxon>
        <taxon>Streptophyta</taxon>
        <taxon>Embryophyta</taxon>
        <taxon>Tracheophyta</taxon>
        <taxon>Spermatophyta</taxon>
        <taxon>Magnoliopsida</taxon>
        <taxon>eudicotyledons</taxon>
        <taxon>Gunneridae</taxon>
        <taxon>Pentapetalae</taxon>
        <taxon>Saxifragales</taxon>
        <taxon>Crassulaceae</taxon>
        <taxon>Kalanchoe</taxon>
    </lineage>
</organism>
<keyword evidence="2" id="KW-1185">Reference proteome</keyword>
<dbReference type="AlphaFoldDB" id="A0A7N0UFI4"/>
<sequence length="73" mass="8308">MAENNNAGTANKKATDDDLPTFNIENLQSNMKTIYCRDHGVHLFDWIHLLCSCDGNYLTSADCEGRFQCLFVY</sequence>
<accession>A0A7N0UFI4</accession>
<evidence type="ECO:0000313" key="2">
    <source>
        <dbReference type="Proteomes" id="UP000594263"/>
    </source>
</evidence>